<dbReference type="InterPro" id="IPR002110">
    <property type="entry name" value="Ankyrin_rpt"/>
</dbReference>
<reference evidence="4 5" key="1">
    <citation type="submission" date="2023-10" db="EMBL/GenBank/DDBJ databases">
        <title>Rubellicoccus peritrichatus gen. nov., sp. nov., isolated from an algae of coral reef tank.</title>
        <authorList>
            <person name="Luo J."/>
        </authorList>
    </citation>
    <scope>NUCLEOTIDE SEQUENCE [LARGE SCALE GENOMIC DNA]</scope>
    <source>
        <strain evidence="4 5">CR14</strain>
    </source>
</reference>
<organism evidence="4 5">
    <name type="scientific">Rubellicoccus peritrichatus</name>
    <dbReference type="NCBI Taxonomy" id="3080537"/>
    <lineage>
        <taxon>Bacteria</taxon>
        <taxon>Pseudomonadati</taxon>
        <taxon>Verrucomicrobiota</taxon>
        <taxon>Opitutia</taxon>
        <taxon>Puniceicoccales</taxon>
        <taxon>Cerasicoccaceae</taxon>
        <taxon>Rubellicoccus</taxon>
    </lineage>
</organism>
<evidence type="ECO:0000256" key="2">
    <source>
        <dbReference type="ARBA" id="ARBA00023043"/>
    </source>
</evidence>
<evidence type="ECO:0000256" key="3">
    <source>
        <dbReference type="PROSITE-ProRule" id="PRU00023"/>
    </source>
</evidence>
<keyword evidence="2 3" id="KW-0040">ANK repeat</keyword>
<dbReference type="InterPro" id="IPR036770">
    <property type="entry name" value="Ankyrin_rpt-contain_sf"/>
</dbReference>
<dbReference type="Pfam" id="PF13637">
    <property type="entry name" value="Ank_4"/>
    <property type="match status" value="1"/>
</dbReference>
<protein>
    <submittedName>
        <fullName evidence="4">Ankyrin repeat domain-containing protein</fullName>
    </submittedName>
</protein>
<gene>
    <name evidence="4" type="ORF">RZN69_00920</name>
</gene>
<dbReference type="Pfam" id="PF00023">
    <property type="entry name" value="Ank"/>
    <property type="match status" value="1"/>
</dbReference>
<dbReference type="PANTHER" id="PTHR24198">
    <property type="entry name" value="ANKYRIN REPEAT AND PROTEIN KINASE DOMAIN-CONTAINING PROTEIN"/>
    <property type="match status" value="1"/>
</dbReference>
<dbReference type="EMBL" id="CP136920">
    <property type="protein sequence ID" value="WOO41630.1"/>
    <property type="molecule type" value="Genomic_DNA"/>
</dbReference>
<dbReference type="RefSeq" id="WP_317834114.1">
    <property type="nucleotide sequence ID" value="NZ_CP136920.1"/>
</dbReference>
<dbReference type="Gene3D" id="1.25.40.20">
    <property type="entry name" value="Ankyrin repeat-containing domain"/>
    <property type="match status" value="3"/>
</dbReference>
<dbReference type="AlphaFoldDB" id="A0AAQ3L942"/>
<dbReference type="Pfam" id="PF12796">
    <property type="entry name" value="Ank_2"/>
    <property type="match status" value="1"/>
</dbReference>
<feature type="repeat" description="ANK" evidence="3">
    <location>
        <begin position="219"/>
        <end position="251"/>
    </location>
</feature>
<dbReference type="Proteomes" id="UP001304300">
    <property type="component" value="Chromosome"/>
</dbReference>
<dbReference type="SMART" id="SM00248">
    <property type="entry name" value="ANK"/>
    <property type="match status" value="10"/>
</dbReference>
<name>A0AAQ3L942_9BACT</name>
<proteinExistence type="predicted"/>
<dbReference type="SUPFAM" id="SSF48403">
    <property type="entry name" value="Ankyrin repeat"/>
    <property type="match status" value="2"/>
</dbReference>
<evidence type="ECO:0000313" key="4">
    <source>
        <dbReference type="EMBL" id="WOO41630.1"/>
    </source>
</evidence>
<dbReference type="KEGG" id="puo:RZN69_00920"/>
<accession>A0AAQ3L942</accession>
<keyword evidence="5" id="KW-1185">Reference proteome</keyword>
<keyword evidence="1" id="KW-0677">Repeat</keyword>
<sequence length="633" mass="69281">MQNQSYRDRISDLSFRQAVDLIDAGDVESLRTHLTRNPGLVSQLVEYEGNYFTCPTLLHFVAENPIRNGRLPANISDVAEVILKAGADVNAASHEDNSGSVLALVASGMVPRKCDVQEALMAVLVKYGADPNSAIWSALSQGEHDAASALVKLGATIDLIAAAGLGRLEEIRQLLSNADDLTLRRALAAAVINRQVESARLLLPRIHDPEAFNPDGFHTHSTPLHQAVANDDPEMAAVLLDHGAQWDRPQDKLWGGTPCDWAIYLGKGRVIVFFASHGFAVNLQQAAAWNAMETVKSIIESEPERVNEIGEWGTALQQAAYHNRHAIAEFLLIKGADPNQSEGHEKLLSKGIMPLDIAIERDQKLTINELIRWGGMTFADWQDATRETHQFQRAVCAIKQGDIKSLRRLLDDNPALAQAYQQGSYRTLLHVASDWPGHFPNVTESIQLLIEKHANPNARGRDGTGETPLHGAASSNDVAALDALIDGGADINARGAVIANGTPLTDACAFRMWQCAERLVECGAGYDLWHASALGRLDLMDEFFTEDGKFIIESPRWNDCPDGDARFVFIAFWLAAQSGRLKMLRYLRDKIADINEIGPGDQTALDRATFIGITENIDYLQAEGALTAKEVQS</sequence>
<dbReference type="PROSITE" id="PS50088">
    <property type="entry name" value="ANK_REPEAT"/>
    <property type="match status" value="2"/>
</dbReference>
<dbReference type="PANTHER" id="PTHR24198:SF165">
    <property type="entry name" value="ANKYRIN REPEAT-CONTAINING PROTEIN-RELATED"/>
    <property type="match status" value="1"/>
</dbReference>
<feature type="repeat" description="ANK" evidence="3">
    <location>
        <begin position="464"/>
        <end position="496"/>
    </location>
</feature>
<dbReference type="PROSITE" id="PS50297">
    <property type="entry name" value="ANK_REP_REGION"/>
    <property type="match status" value="2"/>
</dbReference>
<evidence type="ECO:0000313" key="5">
    <source>
        <dbReference type="Proteomes" id="UP001304300"/>
    </source>
</evidence>
<evidence type="ECO:0000256" key="1">
    <source>
        <dbReference type="ARBA" id="ARBA00022737"/>
    </source>
</evidence>